<evidence type="ECO:0000256" key="6">
    <source>
        <dbReference type="ARBA" id="ARBA00022989"/>
    </source>
</evidence>
<evidence type="ECO:0000256" key="3">
    <source>
        <dbReference type="ARBA" id="ARBA00022475"/>
    </source>
</evidence>
<keyword evidence="5" id="KW-0862">Zinc</keyword>
<reference evidence="9" key="1">
    <citation type="submission" date="2022-11" db="EMBL/GenBank/DDBJ databases">
        <title>High-quality draft genome sequence of Galbibacter sp. strain CMA-7.</title>
        <authorList>
            <person name="Wei L."/>
            <person name="Dong C."/>
            <person name="Shao Z."/>
        </authorList>
    </citation>
    <scope>NUCLEOTIDE SEQUENCE</scope>
    <source>
        <strain evidence="9">CMA-7</strain>
    </source>
</reference>
<evidence type="ECO:0000256" key="4">
    <source>
        <dbReference type="ARBA" id="ARBA00022692"/>
    </source>
</evidence>
<evidence type="ECO:0000256" key="7">
    <source>
        <dbReference type="ARBA" id="ARBA00023136"/>
    </source>
</evidence>
<feature type="transmembrane region" description="Helical" evidence="8">
    <location>
        <begin position="51"/>
        <end position="71"/>
    </location>
</feature>
<dbReference type="EMBL" id="JAPMUA010000003">
    <property type="protein sequence ID" value="MDG3586154.1"/>
    <property type="molecule type" value="Genomic_DNA"/>
</dbReference>
<keyword evidence="6 8" id="KW-1133">Transmembrane helix</keyword>
<feature type="transmembrane region" description="Helical" evidence="8">
    <location>
        <begin position="125"/>
        <end position="151"/>
    </location>
</feature>
<comment type="subcellular location">
    <subcellularLocation>
        <location evidence="1">Cell membrane</location>
        <topology evidence="1">Multi-pass membrane protein</topology>
    </subcellularLocation>
</comment>
<keyword evidence="10" id="KW-1185">Reference proteome</keyword>
<dbReference type="Proteomes" id="UP001153642">
    <property type="component" value="Unassembled WGS sequence"/>
</dbReference>
<evidence type="ECO:0000256" key="5">
    <source>
        <dbReference type="ARBA" id="ARBA00022833"/>
    </source>
</evidence>
<feature type="transmembrane region" description="Helical" evidence="8">
    <location>
        <begin position="251"/>
        <end position="273"/>
    </location>
</feature>
<feature type="transmembrane region" description="Helical" evidence="8">
    <location>
        <begin position="83"/>
        <end position="104"/>
    </location>
</feature>
<keyword evidence="3" id="KW-1003">Cell membrane</keyword>
<dbReference type="PANTHER" id="PTHR11040">
    <property type="entry name" value="ZINC/IRON TRANSPORTER"/>
    <property type="match status" value="1"/>
</dbReference>
<evidence type="ECO:0000256" key="2">
    <source>
        <dbReference type="ARBA" id="ARBA00006939"/>
    </source>
</evidence>
<feature type="transmembrane region" description="Helical" evidence="8">
    <location>
        <begin position="15"/>
        <end position="39"/>
    </location>
</feature>
<organism evidence="9 10">
    <name type="scientific">Galbibacter pacificus</name>
    <dbReference type="NCBI Taxonomy" id="2996052"/>
    <lineage>
        <taxon>Bacteria</taxon>
        <taxon>Pseudomonadati</taxon>
        <taxon>Bacteroidota</taxon>
        <taxon>Flavobacteriia</taxon>
        <taxon>Flavobacteriales</taxon>
        <taxon>Flavobacteriaceae</taxon>
        <taxon>Galbibacter</taxon>
    </lineage>
</organism>
<name>A0ABT6FSA9_9FLAO</name>
<accession>A0ABT6FSA9</accession>
<comment type="similarity">
    <text evidence="2">Belongs to the ZIP transporter (TC 2.A.5) family.</text>
</comment>
<evidence type="ECO:0000256" key="8">
    <source>
        <dbReference type="SAM" id="Phobius"/>
    </source>
</evidence>
<evidence type="ECO:0000256" key="1">
    <source>
        <dbReference type="ARBA" id="ARBA00004651"/>
    </source>
</evidence>
<proteinExistence type="inferred from homology"/>
<comment type="caution">
    <text evidence="9">The sequence shown here is derived from an EMBL/GenBank/DDBJ whole genome shotgun (WGS) entry which is preliminary data.</text>
</comment>
<evidence type="ECO:0000313" key="9">
    <source>
        <dbReference type="EMBL" id="MDG3586154.1"/>
    </source>
</evidence>
<dbReference type="Pfam" id="PF02535">
    <property type="entry name" value="Zip"/>
    <property type="match status" value="1"/>
</dbReference>
<protein>
    <submittedName>
        <fullName evidence="9">ZIP family metal transporter</fullName>
    </submittedName>
</protein>
<feature type="transmembrane region" description="Helical" evidence="8">
    <location>
        <begin position="222"/>
        <end position="239"/>
    </location>
</feature>
<feature type="transmembrane region" description="Helical" evidence="8">
    <location>
        <begin position="195"/>
        <end position="216"/>
    </location>
</feature>
<evidence type="ECO:0000313" key="10">
    <source>
        <dbReference type="Proteomes" id="UP001153642"/>
    </source>
</evidence>
<keyword evidence="7 8" id="KW-0472">Membrane</keyword>
<sequence>MFETIINFFEEIDPVIGALLATTFTWLITALGASFVFFFKEMKRSVLDGMLGFTGGVMVAASFWSLLAPAIEMSTGDGFAKVLPSAIGFGLGALFLFGLDKFLPHLHINFKPSESEGVQTNLHRTILLVLAITLHNIPEGLAVGVLFGGVAAGIPEASIAGAVVLAIGIGIQNFPEGIAVSMPLRRQGLSRKKSFYYGQLSAIVEPIAGVVGALAVSFFTPVLPYALAFAAGAMIFVVVEEVIPETQQDKYTDIATLGFMGGFIVMMTLDVALG</sequence>
<dbReference type="PANTHER" id="PTHR11040:SF211">
    <property type="entry name" value="ZINC TRANSPORTER ZIP11"/>
    <property type="match status" value="1"/>
</dbReference>
<dbReference type="RefSeq" id="WP_277899935.1">
    <property type="nucleotide sequence ID" value="NZ_JAPMUA010000003.1"/>
</dbReference>
<dbReference type="InterPro" id="IPR003689">
    <property type="entry name" value="ZIP"/>
</dbReference>
<keyword evidence="4 8" id="KW-0812">Transmembrane</keyword>
<gene>
    <name evidence="9" type="ORF">OSR52_09765</name>
</gene>
<feature type="transmembrane region" description="Helical" evidence="8">
    <location>
        <begin position="157"/>
        <end position="174"/>
    </location>
</feature>